<dbReference type="AlphaFoldDB" id="A0A6C0C2Q0"/>
<reference evidence="1" key="1">
    <citation type="journal article" date="2020" name="Nature">
        <title>Giant virus diversity and host interactions through global metagenomics.</title>
        <authorList>
            <person name="Schulz F."/>
            <person name="Roux S."/>
            <person name="Paez-Espino D."/>
            <person name="Jungbluth S."/>
            <person name="Walsh D.A."/>
            <person name="Denef V.J."/>
            <person name="McMahon K.D."/>
            <person name="Konstantinidis K.T."/>
            <person name="Eloe-Fadrosh E.A."/>
            <person name="Kyrpides N.C."/>
            <person name="Woyke T."/>
        </authorList>
    </citation>
    <scope>NUCLEOTIDE SEQUENCE</scope>
    <source>
        <strain evidence="1">GVMAG-M-3300020185-33</strain>
    </source>
</reference>
<protein>
    <recommendedName>
        <fullName evidence="2">C2H2-type domain-containing protein</fullName>
    </recommendedName>
</protein>
<proteinExistence type="predicted"/>
<accession>A0A6C0C2Q0</accession>
<organism evidence="1">
    <name type="scientific">viral metagenome</name>
    <dbReference type="NCBI Taxonomy" id="1070528"/>
    <lineage>
        <taxon>unclassified sequences</taxon>
        <taxon>metagenomes</taxon>
        <taxon>organismal metagenomes</taxon>
    </lineage>
</organism>
<sequence length="299" mass="35039">MEKTFQKSSKFFYCKKCDYSSNRKSQWRRHLSTTKHKMDNMDNTMDNAKGSAACFKCSCGKVYKYNSGLSKHKKRCLQLMEYKNTTTSDMFTTDSSEINLSAAVLNKLVEQNNTLMEKVIELSKDRQVINYQNCGNKKMTINVFLNQECKNAMNLTDFVENVKVSLEDLNYTKEHGYIKGISNIFVKHLQDLDPKERPIHCSDKKRLQFYVREENKWEKDKSNSKIDKTIEDITIKQIKRIKEWEKKHPDYLKNDKLLQEWHKMIQQITGNGGAAQEKEQIKKSLGNTIEIKDAMVINI</sequence>
<dbReference type="EMBL" id="MN739334">
    <property type="protein sequence ID" value="QHS98975.1"/>
    <property type="molecule type" value="Genomic_DNA"/>
</dbReference>
<dbReference type="SUPFAM" id="SSF57667">
    <property type="entry name" value="beta-beta-alpha zinc fingers"/>
    <property type="match status" value="1"/>
</dbReference>
<evidence type="ECO:0000313" key="1">
    <source>
        <dbReference type="EMBL" id="QHS98975.1"/>
    </source>
</evidence>
<name>A0A6C0C2Q0_9ZZZZ</name>
<evidence type="ECO:0008006" key="2">
    <source>
        <dbReference type="Google" id="ProtNLM"/>
    </source>
</evidence>
<dbReference type="InterPro" id="IPR036236">
    <property type="entry name" value="Znf_C2H2_sf"/>
</dbReference>